<keyword evidence="1" id="KW-0175">Coiled coil</keyword>
<feature type="coiled-coil region" evidence="1">
    <location>
        <begin position="228"/>
        <end position="269"/>
    </location>
</feature>
<dbReference type="PANTHER" id="PTHR41259:SF1">
    <property type="entry name" value="DOUBLE-STRAND BREAK REPAIR RAD50 ATPASE, PUTATIVE-RELATED"/>
    <property type="match status" value="1"/>
</dbReference>
<dbReference type="InterPro" id="IPR027417">
    <property type="entry name" value="P-loop_NTPase"/>
</dbReference>
<gene>
    <name evidence="3" type="ORF">SAMN02745784_01157</name>
</gene>
<protein>
    <submittedName>
        <fullName evidence="3">Exonuclease SbcC</fullName>
    </submittedName>
</protein>
<name>A0A1M4ULD7_9FIRM</name>
<dbReference type="PANTHER" id="PTHR41259">
    <property type="entry name" value="DOUBLE-STRAND BREAK REPAIR RAD50 ATPASE, PUTATIVE-RELATED"/>
    <property type="match status" value="1"/>
</dbReference>
<evidence type="ECO:0000313" key="4">
    <source>
        <dbReference type="Proteomes" id="UP000184114"/>
    </source>
</evidence>
<keyword evidence="4" id="KW-1185">Reference proteome</keyword>
<dbReference type="InterPro" id="IPR000253">
    <property type="entry name" value="FHA_dom"/>
</dbReference>
<keyword evidence="3" id="KW-0269">Exonuclease</keyword>
<evidence type="ECO:0000313" key="3">
    <source>
        <dbReference type="EMBL" id="SHE57592.1"/>
    </source>
</evidence>
<dbReference type="GO" id="GO:0016887">
    <property type="term" value="F:ATP hydrolysis activity"/>
    <property type="evidence" value="ECO:0007669"/>
    <property type="project" value="InterPro"/>
</dbReference>
<accession>A0A1M4ULD7</accession>
<dbReference type="GO" id="GO:0004527">
    <property type="term" value="F:exonuclease activity"/>
    <property type="evidence" value="ECO:0007669"/>
    <property type="project" value="UniProtKB-KW"/>
</dbReference>
<dbReference type="EMBL" id="FQTY01000003">
    <property type="protein sequence ID" value="SHE57592.1"/>
    <property type="molecule type" value="Genomic_DNA"/>
</dbReference>
<dbReference type="InterPro" id="IPR038729">
    <property type="entry name" value="Rad50/SbcC_AAA"/>
</dbReference>
<organism evidence="3 4">
    <name type="scientific">Tissierella praeacuta DSM 18095</name>
    <dbReference type="NCBI Taxonomy" id="1123404"/>
    <lineage>
        <taxon>Bacteria</taxon>
        <taxon>Bacillati</taxon>
        <taxon>Bacillota</taxon>
        <taxon>Tissierellia</taxon>
        <taxon>Tissierellales</taxon>
        <taxon>Tissierellaceae</taxon>
        <taxon>Tissierella</taxon>
    </lineage>
</organism>
<evidence type="ECO:0000259" key="2">
    <source>
        <dbReference type="PROSITE" id="PS50006"/>
    </source>
</evidence>
<reference evidence="4" key="1">
    <citation type="submission" date="2016-11" db="EMBL/GenBank/DDBJ databases">
        <authorList>
            <person name="Varghese N."/>
            <person name="Submissions S."/>
        </authorList>
    </citation>
    <scope>NUCLEOTIDE SEQUENCE [LARGE SCALE GENOMIC DNA]</scope>
    <source>
        <strain evidence="4">DSM 18095</strain>
    </source>
</reference>
<keyword evidence="3" id="KW-0540">Nuclease</keyword>
<dbReference type="SUPFAM" id="SSF52540">
    <property type="entry name" value="P-loop containing nucleoside triphosphate hydrolases"/>
    <property type="match status" value="1"/>
</dbReference>
<dbReference type="AlphaFoldDB" id="A0A1M4ULD7"/>
<dbReference type="GO" id="GO:0006302">
    <property type="term" value="P:double-strand break repair"/>
    <property type="evidence" value="ECO:0007669"/>
    <property type="project" value="InterPro"/>
</dbReference>
<dbReference type="Pfam" id="PF13476">
    <property type="entry name" value="AAA_23"/>
    <property type="match status" value="1"/>
</dbReference>
<dbReference type="GeneID" id="90996027"/>
<dbReference type="STRING" id="1123404.SAMN02745784_01157"/>
<feature type="coiled-coil region" evidence="1">
    <location>
        <begin position="307"/>
        <end position="360"/>
    </location>
</feature>
<sequence length="804" mass="94063">MYIKSYESTRFAGLKDISLGFDRGVNVILGPNESGKSTIIEGIHSTLFKDIKLKRNNNLDKEFLFKFMPQPNGDFINGKVVIEYDNGEYEIYKEWGNTENIHLLTPNGTIIKNENDIKEELSKILTHGESTYSNIVFAKQRDLKRALFNIINNREITNEINDLLRRTMMELDGISIDTIQKNIEDEIDSLYKRWNREKNYPENNRGVNNPYKTGLGKILESYYNKENLKLLMERADESEKEFEDICNKIKELENKIKLLSEKKLGLEKIEDDVNNRMILDAEISSINKDLEDFSEANREWPKTEQLLEQLDEKILVLKEKRKKLNKEKDDLEKSKKREVLERKLKNIEEIQEKINYIINELSTIPIISSDDIDKLSKIQTELLTLDTTMKAGKMIGILKKSSDKPLYISRDFREREVLDLGNPFEANGVINISYDNELEMEIKTGDLDFQELNDKYKSSKKEYNQLLHILKIDTIETGKLNLQKIKRLENEKISLNKQLEFILDKDTKEELEEELKELENIKVFRDLDEIHKELTEINEEELDILANKKNKTDLIVQWKEKYTDHDNLFDLVIDKKTILKDKRSKLEKLKPLPEEFTTADEFKINLILIREELNSAQGDLDKLKSYYYEAKNNLLDTSFEELREEYLHSESIFKRNIQRGEKLLEIQKVFLKTKEELSSNPMEPLAYEFARLLEIITDGKYKTGDIDEEFNIKLQNLNGEIPVELLSAGTYDSVTLALRFSLLKHIFKGKTGYVILDDCLVDLDPKRKDQSIKLINDFAKEYQVIFTTCDPETAKMLGGNIIKI</sequence>
<evidence type="ECO:0000256" key="1">
    <source>
        <dbReference type="SAM" id="Coils"/>
    </source>
</evidence>
<dbReference type="Proteomes" id="UP000184114">
    <property type="component" value="Unassembled WGS sequence"/>
</dbReference>
<dbReference type="Gene3D" id="3.40.50.300">
    <property type="entry name" value="P-loop containing nucleotide triphosphate hydrolases"/>
    <property type="match status" value="2"/>
</dbReference>
<feature type="domain" description="FHA" evidence="2">
    <location>
        <begin position="17"/>
        <end position="81"/>
    </location>
</feature>
<proteinExistence type="predicted"/>
<feature type="coiled-coil region" evidence="1">
    <location>
        <begin position="485"/>
        <end position="528"/>
    </location>
</feature>
<dbReference type="PROSITE" id="PS50006">
    <property type="entry name" value="FHA_DOMAIN"/>
    <property type="match status" value="1"/>
</dbReference>
<dbReference type="RefSeq" id="WP_072974165.1">
    <property type="nucleotide sequence ID" value="NZ_FQTY01000003.1"/>
</dbReference>
<keyword evidence="3" id="KW-0378">Hydrolase</keyword>